<dbReference type="AlphaFoldDB" id="A0A0M0GCK2"/>
<comment type="caution">
    <text evidence="1">The sequence shown here is derived from an EMBL/GenBank/DDBJ whole genome shotgun (WGS) entry which is preliminary data.</text>
</comment>
<dbReference type="EMBL" id="LGUF01000007">
    <property type="protein sequence ID" value="KON87458.1"/>
    <property type="molecule type" value="Genomic_DNA"/>
</dbReference>
<sequence length="384" mass="44087">MAGFRKKIKKNVPRVELQSIITLVAGGYKTGKTRLWKEVTELHYADPEEALLLAFEDGYETWELDNIVPLHEEGTDKDLWKVWEFFKKEVVPDLVQEAKTGRIVKLIGVDTADRAIDACSAWVLHNRTKKYGKDFVSLQDISDSTNENGWTALFEELRKPFDTLKNAGYGLFYIGWTKEKETTLHNGLKYNSIQLMMNNTGKKVFESQASLICCLFNETTVYDRSGNELEENVKDKKKRDVASNFHDTKTMMYFRPSEFVEIAGGRYTDLPEKEEYSAESFLKVFENAVNGQLKKTKKTVEEIKVDEEKDRQEKANELADKLENNPSDVMEQVAEVIAKMNPKQKQEAAAGFEKEFGVKNYKQEEGNLENLKKALEIVENIVSK</sequence>
<dbReference type="STRING" id="1459.AF332_11880"/>
<evidence type="ECO:0000313" key="1">
    <source>
        <dbReference type="EMBL" id="KON87458.1"/>
    </source>
</evidence>
<evidence type="ECO:0000313" key="2">
    <source>
        <dbReference type="Proteomes" id="UP000037109"/>
    </source>
</evidence>
<dbReference type="OrthoDB" id="2584319at2"/>
<reference evidence="2" key="1">
    <citation type="submission" date="2015-07" db="EMBL/GenBank/DDBJ databases">
        <title>Fjat-10036 dsm4.</title>
        <authorList>
            <person name="Liu B."/>
            <person name="Wang J."/>
            <person name="Zhu Y."/>
            <person name="Liu G."/>
            <person name="Chen Q."/>
            <person name="Chen Z."/>
            <person name="Lan J."/>
            <person name="Che J."/>
            <person name="Ge C."/>
            <person name="Shi H."/>
            <person name="Pan Z."/>
            <person name="Liu X."/>
        </authorList>
    </citation>
    <scope>NUCLEOTIDE SEQUENCE [LARGE SCALE GENOMIC DNA]</scope>
    <source>
        <strain evidence="2">DSM 4</strain>
    </source>
</reference>
<dbReference type="RefSeq" id="WP_053434812.1">
    <property type="nucleotide sequence ID" value="NZ_LGUF01000007.1"/>
</dbReference>
<proteinExistence type="predicted"/>
<protein>
    <recommendedName>
        <fullName evidence="3">AAA domain-containing protein</fullName>
    </recommendedName>
</protein>
<keyword evidence="2" id="KW-1185">Reference proteome</keyword>
<dbReference type="PATRIC" id="fig|1459.3.peg.2560"/>
<dbReference type="Pfam" id="PF13479">
    <property type="entry name" value="AAA_24"/>
    <property type="match status" value="1"/>
</dbReference>
<dbReference type="Proteomes" id="UP000037109">
    <property type="component" value="Unassembled WGS sequence"/>
</dbReference>
<organism evidence="1 2">
    <name type="scientific">Sporosarcina globispora</name>
    <name type="common">Bacillus globisporus</name>
    <dbReference type="NCBI Taxonomy" id="1459"/>
    <lineage>
        <taxon>Bacteria</taxon>
        <taxon>Bacillati</taxon>
        <taxon>Bacillota</taxon>
        <taxon>Bacilli</taxon>
        <taxon>Bacillales</taxon>
        <taxon>Caryophanaceae</taxon>
        <taxon>Sporosarcina</taxon>
    </lineage>
</organism>
<evidence type="ECO:0008006" key="3">
    <source>
        <dbReference type="Google" id="ProtNLM"/>
    </source>
</evidence>
<name>A0A0M0GCK2_SPOGL</name>
<gene>
    <name evidence="1" type="ORF">AF332_11880</name>
</gene>
<accession>A0A0M0GCK2</accession>